<feature type="transmembrane region" description="Helical" evidence="1">
    <location>
        <begin position="115"/>
        <end position="133"/>
    </location>
</feature>
<dbReference type="InterPro" id="IPR000620">
    <property type="entry name" value="EamA_dom"/>
</dbReference>
<dbReference type="SUPFAM" id="SSF103481">
    <property type="entry name" value="Multidrug resistance efflux transporter EmrE"/>
    <property type="match status" value="2"/>
</dbReference>
<proteinExistence type="predicted"/>
<feature type="transmembrane region" description="Helical" evidence="1">
    <location>
        <begin position="252"/>
        <end position="271"/>
    </location>
</feature>
<accession>A0A7C4RQU9</accession>
<feature type="transmembrane region" description="Helical" evidence="1">
    <location>
        <begin position="171"/>
        <end position="188"/>
    </location>
</feature>
<dbReference type="AlphaFoldDB" id="A0A7C4RQU9"/>
<name>A0A7C4RQU9_9BACT</name>
<dbReference type="Pfam" id="PF00892">
    <property type="entry name" value="EamA"/>
    <property type="match status" value="2"/>
</dbReference>
<feature type="transmembrane region" description="Helical" evidence="1">
    <location>
        <begin position="139"/>
        <end position="159"/>
    </location>
</feature>
<dbReference type="PANTHER" id="PTHR22911:SF79">
    <property type="entry name" value="MOBA-LIKE NTP TRANSFERASE DOMAIN-CONTAINING PROTEIN"/>
    <property type="match status" value="1"/>
</dbReference>
<dbReference type="GO" id="GO:0016020">
    <property type="term" value="C:membrane"/>
    <property type="evidence" value="ECO:0007669"/>
    <property type="project" value="InterPro"/>
</dbReference>
<evidence type="ECO:0000313" key="3">
    <source>
        <dbReference type="EMBL" id="HGU32671.1"/>
    </source>
</evidence>
<keyword evidence="1" id="KW-0472">Membrane</keyword>
<keyword evidence="1" id="KW-0812">Transmembrane</keyword>
<protein>
    <submittedName>
        <fullName evidence="3">DMT family transporter</fullName>
    </submittedName>
</protein>
<feature type="transmembrane region" description="Helical" evidence="1">
    <location>
        <begin position="33"/>
        <end position="52"/>
    </location>
</feature>
<gene>
    <name evidence="3" type="ORF">ENS29_07435</name>
</gene>
<feature type="domain" description="EamA" evidence="2">
    <location>
        <begin position="8"/>
        <end position="131"/>
    </location>
</feature>
<keyword evidence="1" id="KW-1133">Transmembrane helix</keyword>
<feature type="domain" description="EamA" evidence="2">
    <location>
        <begin position="141"/>
        <end position="266"/>
    </location>
</feature>
<organism evidence="3">
    <name type="scientific">Desulfatirhabdium butyrativorans</name>
    <dbReference type="NCBI Taxonomy" id="340467"/>
    <lineage>
        <taxon>Bacteria</taxon>
        <taxon>Pseudomonadati</taxon>
        <taxon>Thermodesulfobacteriota</taxon>
        <taxon>Desulfobacteria</taxon>
        <taxon>Desulfobacterales</taxon>
        <taxon>Desulfatirhabdiaceae</taxon>
        <taxon>Desulfatirhabdium</taxon>
    </lineage>
</organism>
<reference evidence="3" key="1">
    <citation type="journal article" date="2020" name="mSystems">
        <title>Genome- and Community-Level Interaction Insights into Carbon Utilization and Element Cycling Functions of Hydrothermarchaeota in Hydrothermal Sediment.</title>
        <authorList>
            <person name="Zhou Z."/>
            <person name="Liu Y."/>
            <person name="Xu W."/>
            <person name="Pan J."/>
            <person name="Luo Z.H."/>
            <person name="Li M."/>
        </authorList>
    </citation>
    <scope>NUCLEOTIDE SEQUENCE [LARGE SCALE GENOMIC DNA]</scope>
    <source>
        <strain evidence="3">SpSt-477</strain>
    </source>
</reference>
<dbReference type="PANTHER" id="PTHR22911">
    <property type="entry name" value="ACYL-MALONYL CONDENSING ENZYME-RELATED"/>
    <property type="match status" value="1"/>
</dbReference>
<dbReference type="InterPro" id="IPR037185">
    <property type="entry name" value="EmrE-like"/>
</dbReference>
<evidence type="ECO:0000259" key="2">
    <source>
        <dbReference type="Pfam" id="PF00892"/>
    </source>
</evidence>
<evidence type="ECO:0000256" key="1">
    <source>
        <dbReference type="SAM" id="Phobius"/>
    </source>
</evidence>
<feature type="transmembrane region" description="Helical" evidence="1">
    <location>
        <begin position="89"/>
        <end position="108"/>
    </location>
</feature>
<sequence length="276" mass="30476">MPMNRQHAVVLLIVAAVLLSTGGVFIKMITWKAPAILGGRALVALIVFLIYLRPKRLVITRVRMFGAAGYMFAQLLFILATKMTTAANAIFLQYTMPIYVILLGYWVLQEKPQKADWISLAFILPGMILFFADDLRFDGFLGNILAILSGVAMAVIVVCMRLDRDASPGHTLLLGNAAASLIGLPFLIAESFDVWNILYILYLGTFQLGLAFVIYSIAIRYIQALESTLILTLEPILNPLWVFLVIEERPGTMALWGAAVVIAAVLGRAWAGMKQR</sequence>
<feature type="transmembrane region" description="Helical" evidence="1">
    <location>
        <begin position="64"/>
        <end position="83"/>
    </location>
</feature>
<comment type="caution">
    <text evidence="3">The sequence shown here is derived from an EMBL/GenBank/DDBJ whole genome shotgun (WGS) entry which is preliminary data.</text>
</comment>
<feature type="transmembrane region" description="Helical" evidence="1">
    <location>
        <begin position="229"/>
        <end position="246"/>
    </location>
</feature>
<dbReference type="EMBL" id="DSUH01000176">
    <property type="protein sequence ID" value="HGU32671.1"/>
    <property type="molecule type" value="Genomic_DNA"/>
</dbReference>
<feature type="transmembrane region" description="Helical" evidence="1">
    <location>
        <begin position="194"/>
        <end position="217"/>
    </location>
</feature>